<sequence>MPLFSTDSAISILEFPAFASDADKLFTREELDDLRSFLALNPEAGDRIPGTGGIRKLRVGLEKKGKGKRGGARVIYYFHNPKIPLALLAIYAKGEKIDLSEDEKKELRSLVHEYVAAFGG</sequence>
<reference evidence="1 2" key="1">
    <citation type="submission" date="2017-01" db="EMBL/GenBank/DDBJ databases">
        <authorList>
            <person name="Mah S.A."/>
            <person name="Swanson W.J."/>
            <person name="Moy G.W."/>
            <person name="Vacquier V.D."/>
        </authorList>
    </citation>
    <scope>NUCLEOTIDE SEQUENCE [LARGE SCALE GENOMIC DNA]</scope>
    <source>
        <strain evidence="1 2">DSM 11589</strain>
    </source>
</reference>
<dbReference type="STRING" id="80876.SAMN05421779_10487"/>
<keyword evidence="1" id="KW-0255">Endonuclease</keyword>
<dbReference type="Proteomes" id="UP000185678">
    <property type="component" value="Unassembled WGS sequence"/>
</dbReference>
<dbReference type="EMBL" id="FTOA01000004">
    <property type="protein sequence ID" value="SIS84761.1"/>
    <property type="molecule type" value="Genomic_DNA"/>
</dbReference>
<keyword evidence="2" id="KW-1185">Reference proteome</keyword>
<name>A0A1N7MFK6_9PROT</name>
<dbReference type="RefSeq" id="WP_076400545.1">
    <property type="nucleotide sequence ID" value="NZ_FTOA01000004.1"/>
</dbReference>
<organism evidence="1 2">
    <name type="scientific">Insolitispirillum peregrinum</name>
    <dbReference type="NCBI Taxonomy" id="80876"/>
    <lineage>
        <taxon>Bacteria</taxon>
        <taxon>Pseudomonadati</taxon>
        <taxon>Pseudomonadota</taxon>
        <taxon>Alphaproteobacteria</taxon>
        <taxon>Rhodospirillales</taxon>
        <taxon>Novispirillaceae</taxon>
        <taxon>Insolitispirillum</taxon>
    </lineage>
</organism>
<dbReference type="PIRSF" id="PIRSF039032">
    <property type="entry name" value="HigB-2"/>
    <property type="match status" value="1"/>
</dbReference>
<evidence type="ECO:0000313" key="1">
    <source>
        <dbReference type="EMBL" id="SIS84761.1"/>
    </source>
</evidence>
<dbReference type="GO" id="GO:0004519">
    <property type="term" value="F:endonuclease activity"/>
    <property type="evidence" value="ECO:0007669"/>
    <property type="project" value="UniProtKB-KW"/>
</dbReference>
<keyword evidence="1" id="KW-0540">Nuclease</keyword>
<dbReference type="InterPro" id="IPR009387">
    <property type="entry name" value="HigB-2"/>
</dbReference>
<protein>
    <submittedName>
        <fullName evidence="1">mRNA-degrading endonuclease RelE, toxin component of the RelBE toxin-antitoxin system</fullName>
    </submittedName>
</protein>
<dbReference type="OrthoDB" id="9812066at2"/>
<accession>A0A1N7MFK6</accession>
<dbReference type="AlphaFoldDB" id="A0A1N7MFK6"/>
<keyword evidence="1" id="KW-0378">Hydrolase</keyword>
<evidence type="ECO:0000313" key="2">
    <source>
        <dbReference type="Proteomes" id="UP000185678"/>
    </source>
</evidence>
<proteinExistence type="predicted"/>
<gene>
    <name evidence="1" type="ORF">SAMN05421779_10487</name>
</gene>